<dbReference type="InterPro" id="IPR000794">
    <property type="entry name" value="Beta-ketoacyl_synthase"/>
</dbReference>
<evidence type="ECO:0000256" key="1">
    <source>
        <dbReference type="ARBA" id="ARBA00008467"/>
    </source>
</evidence>
<dbReference type="InterPro" id="IPR016039">
    <property type="entry name" value="Thiolase-like"/>
</dbReference>
<dbReference type="Pfam" id="PF00109">
    <property type="entry name" value="ketoacyl-synt"/>
    <property type="match status" value="1"/>
</dbReference>
<dbReference type="PANTHER" id="PTHR11712:SF320">
    <property type="entry name" value="BETA-KETOACYL SYNTHASE"/>
    <property type="match status" value="1"/>
</dbReference>
<dbReference type="RefSeq" id="WP_106659372.1">
    <property type="nucleotide sequence ID" value="NZ_PJEO01000024.1"/>
</dbReference>
<dbReference type="Pfam" id="PF02801">
    <property type="entry name" value="Ketoacyl-synt_C"/>
    <property type="match status" value="1"/>
</dbReference>
<evidence type="ECO:0000313" key="5">
    <source>
        <dbReference type="EMBL" id="PKQ45482.1"/>
    </source>
</evidence>
<comment type="caution">
    <text evidence="5">The sequence shown here is derived from an EMBL/GenBank/DDBJ whole genome shotgun (WGS) entry which is preliminary data.</text>
</comment>
<dbReference type="PROSITE" id="PS52004">
    <property type="entry name" value="KS3_2"/>
    <property type="match status" value="1"/>
</dbReference>
<dbReference type="InterPro" id="IPR020841">
    <property type="entry name" value="PKS_Beta-ketoAc_synthase_dom"/>
</dbReference>
<keyword evidence="2 3" id="KW-0808">Transferase</keyword>
<dbReference type="InterPro" id="IPR014030">
    <property type="entry name" value="Ketoacyl_synth_N"/>
</dbReference>
<sequence>MTSPRVAITGMGIISAIGNTVEENKVSLFACKSGVKTIKNISTIHAGQIKVGEVKCTNETLISQLQLSSDNNFTRTALLGLIAAKEAVKNARILDNSLYKTGLISSTTVGGMDKTEQHLKQFKTSPESQKYISSHHASDSTKKMADYLGITDFTTTISTACSSSTNAIMLGARLIKSGKLDRVIVGGTDVLSKFTINGFKTLMILSDEICKPFDEHRKGLNLGEGAAYLVLEAEHIAKKEKHSILAFVSGYGNANDAFHQTASSENGQGAYLAMQKALDVAQLIPEQIDYINAHGTATANNDLSESIAIKRIFGEKVPNFSSTKAFTGHTLAASGAIEAVYSVLALQEQTVFPNLNFKSKIKETELIPTTEIKKTKIKHVLSNSFGFGGNCSTIIFSKE</sequence>
<dbReference type="Proteomes" id="UP000233435">
    <property type="component" value="Unassembled WGS sequence"/>
</dbReference>
<dbReference type="InterPro" id="IPR014031">
    <property type="entry name" value="Ketoacyl_synth_C"/>
</dbReference>
<dbReference type="PANTHER" id="PTHR11712">
    <property type="entry name" value="POLYKETIDE SYNTHASE-RELATED"/>
    <property type="match status" value="1"/>
</dbReference>
<comment type="similarity">
    <text evidence="1 3">Belongs to the thiolase-like superfamily. Beta-ketoacyl-ACP synthases family.</text>
</comment>
<evidence type="ECO:0000313" key="6">
    <source>
        <dbReference type="Proteomes" id="UP000233435"/>
    </source>
</evidence>
<dbReference type="AlphaFoldDB" id="A0A2N3HKR1"/>
<protein>
    <submittedName>
        <fullName evidence="5">Beta-ketoacyl-[acyl-carrier-protein] synthase family protein</fullName>
    </submittedName>
</protein>
<dbReference type="SMART" id="SM00825">
    <property type="entry name" value="PKS_KS"/>
    <property type="match status" value="1"/>
</dbReference>
<dbReference type="SUPFAM" id="SSF53901">
    <property type="entry name" value="Thiolase-like"/>
    <property type="match status" value="1"/>
</dbReference>
<proteinExistence type="inferred from homology"/>
<feature type="domain" description="Ketosynthase family 3 (KS3)" evidence="4">
    <location>
        <begin position="3"/>
        <end position="398"/>
    </location>
</feature>
<gene>
    <name evidence="5" type="ORF">CSW08_07940</name>
</gene>
<dbReference type="OrthoDB" id="9808669at2"/>
<evidence type="ECO:0000259" key="4">
    <source>
        <dbReference type="PROSITE" id="PS52004"/>
    </source>
</evidence>
<name>A0A2N3HKR1_9FLAO</name>
<organism evidence="5 6">
    <name type="scientific">Confluentibacter flavum</name>
    <dbReference type="NCBI Taxonomy" id="1909700"/>
    <lineage>
        <taxon>Bacteria</taxon>
        <taxon>Pseudomonadati</taxon>
        <taxon>Bacteroidota</taxon>
        <taxon>Flavobacteriia</taxon>
        <taxon>Flavobacteriales</taxon>
        <taxon>Flavobacteriaceae</taxon>
        <taxon>Confluentibacter</taxon>
    </lineage>
</organism>
<dbReference type="GO" id="GO:0004315">
    <property type="term" value="F:3-oxoacyl-[acyl-carrier-protein] synthase activity"/>
    <property type="evidence" value="ECO:0007669"/>
    <property type="project" value="TreeGrafter"/>
</dbReference>
<evidence type="ECO:0000256" key="3">
    <source>
        <dbReference type="RuleBase" id="RU003694"/>
    </source>
</evidence>
<accession>A0A2N3HKR1</accession>
<dbReference type="CDD" id="cd00834">
    <property type="entry name" value="KAS_I_II"/>
    <property type="match status" value="1"/>
</dbReference>
<keyword evidence="6" id="KW-1185">Reference proteome</keyword>
<dbReference type="EMBL" id="PJEO01000024">
    <property type="protein sequence ID" value="PKQ45482.1"/>
    <property type="molecule type" value="Genomic_DNA"/>
</dbReference>
<dbReference type="GO" id="GO:0005829">
    <property type="term" value="C:cytosol"/>
    <property type="evidence" value="ECO:0007669"/>
    <property type="project" value="TreeGrafter"/>
</dbReference>
<reference evidence="5 6" key="1">
    <citation type="submission" date="2017-12" db="EMBL/GenBank/DDBJ databases">
        <title>Confluentibacter flavum sp. nov., isolated from the saline lake.</title>
        <authorList>
            <person name="Yu L."/>
        </authorList>
    </citation>
    <scope>NUCLEOTIDE SEQUENCE [LARGE SCALE GENOMIC DNA]</scope>
    <source>
        <strain evidence="5 6">3B</strain>
    </source>
</reference>
<dbReference type="GO" id="GO:0006633">
    <property type="term" value="P:fatty acid biosynthetic process"/>
    <property type="evidence" value="ECO:0007669"/>
    <property type="project" value="TreeGrafter"/>
</dbReference>
<evidence type="ECO:0000256" key="2">
    <source>
        <dbReference type="ARBA" id="ARBA00022679"/>
    </source>
</evidence>
<dbReference type="Gene3D" id="3.40.47.10">
    <property type="match status" value="1"/>
</dbReference>